<sequence length="62" mass="6734">MLLETLEKNRAALMRIGNQAVERGRAVGLVPSCGDLKADKTTESKDAPHPPKAKLPARVARR</sequence>
<evidence type="ECO:0000256" key="1">
    <source>
        <dbReference type="SAM" id="MobiDB-lite"/>
    </source>
</evidence>
<name>A0A549TIL3_9HYPH</name>
<proteinExistence type="predicted"/>
<reference evidence="2 3" key="1">
    <citation type="submission" date="2019-07" db="EMBL/GenBank/DDBJ databases">
        <title>Ln-dependent methylotrophs.</title>
        <authorList>
            <person name="Tani A."/>
        </authorList>
    </citation>
    <scope>NUCLEOTIDE SEQUENCE [LARGE SCALE GENOMIC DNA]</scope>
    <source>
        <strain evidence="2 3">SM12</strain>
    </source>
</reference>
<feature type="region of interest" description="Disordered" evidence="1">
    <location>
        <begin position="34"/>
        <end position="62"/>
    </location>
</feature>
<dbReference type="Proteomes" id="UP000316801">
    <property type="component" value="Unassembled WGS sequence"/>
</dbReference>
<organism evidence="2 3">
    <name type="scientific">Rhizobium straminoryzae</name>
    <dbReference type="NCBI Taxonomy" id="1387186"/>
    <lineage>
        <taxon>Bacteria</taxon>
        <taxon>Pseudomonadati</taxon>
        <taxon>Pseudomonadota</taxon>
        <taxon>Alphaproteobacteria</taxon>
        <taxon>Hyphomicrobiales</taxon>
        <taxon>Rhizobiaceae</taxon>
        <taxon>Rhizobium/Agrobacterium group</taxon>
        <taxon>Rhizobium</taxon>
    </lineage>
</organism>
<keyword evidence="3" id="KW-1185">Reference proteome</keyword>
<evidence type="ECO:0000313" key="3">
    <source>
        <dbReference type="Proteomes" id="UP000316801"/>
    </source>
</evidence>
<dbReference type="AlphaFoldDB" id="A0A549TIL3"/>
<dbReference type="EMBL" id="VJMG01000002">
    <property type="protein sequence ID" value="TRL43234.1"/>
    <property type="molecule type" value="Genomic_DNA"/>
</dbReference>
<comment type="caution">
    <text evidence="2">The sequence shown here is derived from an EMBL/GenBank/DDBJ whole genome shotgun (WGS) entry which is preliminary data.</text>
</comment>
<accession>A0A549TIL3</accession>
<dbReference type="RefSeq" id="WP_142880368.1">
    <property type="nucleotide sequence ID" value="NZ_VJMG01000002.1"/>
</dbReference>
<feature type="compositionally biased region" description="Basic and acidic residues" evidence="1">
    <location>
        <begin position="36"/>
        <end position="49"/>
    </location>
</feature>
<evidence type="ECO:0000313" key="2">
    <source>
        <dbReference type="EMBL" id="TRL43234.1"/>
    </source>
</evidence>
<protein>
    <submittedName>
        <fullName evidence="2">Uncharacterized protein</fullName>
    </submittedName>
</protein>
<gene>
    <name evidence="2" type="ORF">FNA46_00445</name>
</gene>